<dbReference type="InterPro" id="IPR003395">
    <property type="entry name" value="RecF/RecN/SMC_N"/>
</dbReference>
<keyword evidence="16" id="KW-1185">Reference proteome</keyword>
<keyword evidence="9" id="KW-0233">DNA recombination</keyword>
<feature type="compositionally biased region" description="Polar residues" evidence="13">
    <location>
        <begin position="75"/>
        <end position="84"/>
    </location>
</feature>
<organism evidence="15 16">
    <name type="scientific">Chytriomyces confervae</name>
    <dbReference type="NCBI Taxonomy" id="246404"/>
    <lineage>
        <taxon>Eukaryota</taxon>
        <taxon>Fungi</taxon>
        <taxon>Fungi incertae sedis</taxon>
        <taxon>Chytridiomycota</taxon>
        <taxon>Chytridiomycota incertae sedis</taxon>
        <taxon>Chytridiomycetes</taxon>
        <taxon>Chytridiales</taxon>
        <taxon>Chytriomycetaceae</taxon>
        <taxon>Chytriomyces</taxon>
    </lineage>
</organism>
<evidence type="ECO:0000256" key="8">
    <source>
        <dbReference type="ARBA" id="ARBA00023054"/>
    </source>
</evidence>
<evidence type="ECO:0000313" key="16">
    <source>
        <dbReference type="Proteomes" id="UP000320333"/>
    </source>
</evidence>
<keyword evidence="8 12" id="KW-0175">Coiled coil</keyword>
<dbReference type="GO" id="GO:0005524">
    <property type="term" value="F:ATP binding"/>
    <property type="evidence" value="ECO:0007669"/>
    <property type="project" value="UniProtKB-KW"/>
</dbReference>
<protein>
    <recommendedName>
        <fullName evidence="14">RecF/RecN/SMC N-terminal domain-containing protein</fullName>
    </recommendedName>
</protein>
<feature type="coiled-coil region" evidence="12">
    <location>
        <begin position="408"/>
        <end position="527"/>
    </location>
</feature>
<evidence type="ECO:0000313" key="15">
    <source>
        <dbReference type="EMBL" id="TPX75889.1"/>
    </source>
</evidence>
<dbReference type="GO" id="GO:0030915">
    <property type="term" value="C:Smc5-Smc6 complex"/>
    <property type="evidence" value="ECO:0007669"/>
    <property type="project" value="TreeGrafter"/>
</dbReference>
<sequence>MLEESKSINRNDNLATPAKKDPMYSDGKHSRKRVRAPEADEYNSEPDNNENLGEKDAEFEADAVMENDFEEEVRPSQNTQSTQKRVQKKARPAAKLSAKDVIALPSLTGKLASISLYQFMCHQHLEVDFEPRINFVIGHNGSGKSAILTGIMVCLGGKANVTERASSIKSLVMEGKNVASVSISIHNRGPEAFKPEVYGQTITIERKILRDGSGSYKIMDANGDTKANKKEELTAILDHMSISIDNPLSILTQDKSRQFLANSSPSDKYDFFSKGTLLAQISTDHSMINDCIVDATNGYAVRSSFLPGLKKEFKEAQVLWENVKKFEHLENEIDGLKNLYAWSIVEEKEKALHHHANRHKTLEKKMDQHRAKIAEFDGIIALNQERIGVNTGFLEAFEAEGKPIAERFEKLKAEIVEQRERKTEFEVAEREALEKLSAARKARDQMQLKINDEARKLGAVDRNARERKLSEIENIKAERVSSTARIISLNEEIDRLETERNTIESDSRNANEQFNRIRNDINLLKDQIRHFEKSGYDRLSAYGPSMQKVLNEINAVEQRGGWKDHKPIGPLGLFINLRNPEFKRPIEAVLGQLLKSFVVASSEDRIRLNGILRDQRCQSNVLMQDKRQIHQLSEPDHSVLTFYRAMEIQDVTVRNQLIIHRNIEKLALVQSKHEGDTLACSGPNRSMPQNINTVYTADNVSIGGRGGGLQTKAGTDRPGGMPLLGVDVSLEISERQDRAARLQQDLGRAQQAQEQATRALNRMRDNIRQLSDERRQIMRRMSDTEHQLRKLEEDLIEEEPGAIGAYEESKREAESEMEGFQVQLDGIRESLKAASVELNSLQRDANQFKKELDALKQKHEAKQREIKDINDQKHLLLRDKADVEARLHQLEGTDSPNLLAEIKGMQEEVDVMIEKSMELTNGKRFETNGIAPEAYKRQIRTKELQLRENMSVTGTKEEVALLLSEKERAFREAKIECDGIDGLLQELKVALEARMTDWAKLRKSITVRAKNTFSLMMQKRGFQAQLIIDHGKQTLDLRVDVHNLGLSKSKDKDKDPKTLSGGEKSFSTVCLLLSLWENMGNPFRALDEFDVFMDAVNRRISMQNMIQFARSGKNPCQYIFITPQDMSHVPDINGSDIRVHRLRDPERNQTRLNFEPVRDATLGLCESLSQVLAIVDCVLKEHKRIWEEIPNDALLDSTSPDSPEAPEYDPKKLEHAKTSAFNIVEKFFTPGAERELNIPSHILKPIVAHVIEQNGCFQGRPGYDFNKGSLVEFPNFYKAAILKGPITCQVYHHSDIGGSVAASGMCLGFNAKRVITPFSFTKPLQ</sequence>
<dbReference type="Proteomes" id="UP000320333">
    <property type="component" value="Unassembled WGS sequence"/>
</dbReference>
<dbReference type="GO" id="GO:0003684">
    <property type="term" value="F:damaged DNA binding"/>
    <property type="evidence" value="ECO:0007669"/>
    <property type="project" value="TreeGrafter"/>
</dbReference>
<dbReference type="GO" id="GO:0035861">
    <property type="term" value="C:site of double-strand break"/>
    <property type="evidence" value="ECO:0007669"/>
    <property type="project" value="TreeGrafter"/>
</dbReference>
<accession>A0A507FHL1</accession>
<feature type="coiled-coil region" evidence="12">
    <location>
        <begin position="732"/>
        <end position="872"/>
    </location>
</feature>
<feature type="region of interest" description="Disordered" evidence="13">
    <location>
        <begin position="1"/>
        <end position="92"/>
    </location>
</feature>
<keyword evidence="11" id="KW-0539">Nucleus</keyword>
<proteinExistence type="inferred from homology"/>
<evidence type="ECO:0000256" key="3">
    <source>
        <dbReference type="ARBA" id="ARBA00006793"/>
    </source>
</evidence>
<keyword evidence="4" id="KW-0158">Chromosome</keyword>
<feature type="coiled-coil region" evidence="12">
    <location>
        <begin position="345"/>
        <end position="372"/>
    </location>
</feature>
<dbReference type="Gene3D" id="3.40.50.300">
    <property type="entry name" value="P-loop containing nucleotide triphosphate hydrolases"/>
    <property type="match status" value="2"/>
</dbReference>
<evidence type="ECO:0000256" key="6">
    <source>
        <dbReference type="ARBA" id="ARBA00022763"/>
    </source>
</evidence>
<dbReference type="EMBL" id="QEAP01000065">
    <property type="protein sequence ID" value="TPX75889.1"/>
    <property type="molecule type" value="Genomic_DNA"/>
</dbReference>
<feature type="compositionally biased region" description="Acidic residues" evidence="13">
    <location>
        <begin position="59"/>
        <end position="71"/>
    </location>
</feature>
<keyword evidence="7" id="KW-0067">ATP-binding</keyword>
<evidence type="ECO:0000256" key="7">
    <source>
        <dbReference type="ARBA" id="ARBA00022840"/>
    </source>
</evidence>
<dbReference type="PANTHER" id="PTHR19306:SF6">
    <property type="entry name" value="STRUCTURAL MAINTENANCE OF CHROMOSOMES PROTEIN 6"/>
    <property type="match status" value="1"/>
</dbReference>
<comment type="similarity">
    <text evidence="3">Belongs to the SMC family. SMC6 subfamily.</text>
</comment>
<gene>
    <name evidence="15" type="ORF">CcCBS67573_g02870</name>
</gene>
<evidence type="ECO:0000256" key="2">
    <source>
        <dbReference type="ARBA" id="ARBA00004286"/>
    </source>
</evidence>
<dbReference type="GO" id="GO:0005634">
    <property type="term" value="C:nucleus"/>
    <property type="evidence" value="ECO:0007669"/>
    <property type="project" value="UniProtKB-SubCell"/>
</dbReference>
<dbReference type="InterPro" id="IPR027417">
    <property type="entry name" value="P-loop_NTPase"/>
</dbReference>
<evidence type="ECO:0000256" key="1">
    <source>
        <dbReference type="ARBA" id="ARBA00004123"/>
    </source>
</evidence>
<dbReference type="STRING" id="246404.A0A507FHL1"/>
<evidence type="ECO:0000256" key="13">
    <source>
        <dbReference type="SAM" id="MobiDB-lite"/>
    </source>
</evidence>
<evidence type="ECO:0000259" key="14">
    <source>
        <dbReference type="Pfam" id="PF02463"/>
    </source>
</evidence>
<keyword evidence="6" id="KW-0227">DNA damage</keyword>
<dbReference type="PANTHER" id="PTHR19306">
    <property type="entry name" value="STRUCTURAL MAINTENANCE OF CHROMOSOMES 5,6 SMC5, SMC6"/>
    <property type="match status" value="1"/>
</dbReference>
<evidence type="ECO:0000256" key="10">
    <source>
        <dbReference type="ARBA" id="ARBA00023204"/>
    </source>
</evidence>
<name>A0A507FHL1_9FUNG</name>
<dbReference type="GO" id="GO:0003697">
    <property type="term" value="F:single-stranded DNA binding"/>
    <property type="evidence" value="ECO:0007669"/>
    <property type="project" value="TreeGrafter"/>
</dbReference>
<evidence type="ECO:0000256" key="9">
    <source>
        <dbReference type="ARBA" id="ARBA00023172"/>
    </source>
</evidence>
<dbReference type="SUPFAM" id="SSF52540">
    <property type="entry name" value="P-loop containing nucleoside triphosphate hydrolases"/>
    <property type="match status" value="2"/>
</dbReference>
<reference evidence="15 16" key="1">
    <citation type="journal article" date="2019" name="Sci. Rep.">
        <title>Comparative genomics of chytrid fungi reveal insights into the obligate biotrophic and pathogenic lifestyle of Synchytrium endobioticum.</title>
        <authorList>
            <person name="van de Vossenberg B.T.L.H."/>
            <person name="Warris S."/>
            <person name="Nguyen H.D.T."/>
            <person name="van Gent-Pelzer M.P.E."/>
            <person name="Joly D.L."/>
            <person name="van de Geest H.C."/>
            <person name="Bonants P.J.M."/>
            <person name="Smith D.S."/>
            <person name="Levesque C.A."/>
            <person name="van der Lee T.A.J."/>
        </authorList>
    </citation>
    <scope>NUCLEOTIDE SEQUENCE [LARGE SCALE GENOMIC DNA]</scope>
    <source>
        <strain evidence="15 16">CBS 675.73</strain>
    </source>
</reference>
<comment type="subcellular location">
    <subcellularLocation>
        <location evidence="2">Chromosome</location>
    </subcellularLocation>
    <subcellularLocation>
        <location evidence="1">Nucleus</location>
    </subcellularLocation>
</comment>
<evidence type="ECO:0000256" key="11">
    <source>
        <dbReference type="ARBA" id="ARBA00023242"/>
    </source>
</evidence>
<evidence type="ECO:0000256" key="12">
    <source>
        <dbReference type="SAM" id="Coils"/>
    </source>
</evidence>
<keyword evidence="10" id="KW-0234">DNA repair</keyword>
<feature type="domain" description="RecF/RecN/SMC N-terminal" evidence="14">
    <location>
        <begin position="112"/>
        <end position="1123"/>
    </location>
</feature>
<dbReference type="Pfam" id="PF02463">
    <property type="entry name" value="SMC_N"/>
    <property type="match status" value="1"/>
</dbReference>
<dbReference type="OrthoDB" id="10072614at2759"/>
<keyword evidence="5" id="KW-0547">Nucleotide-binding</keyword>
<feature type="compositionally biased region" description="Acidic residues" evidence="13">
    <location>
        <begin position="39"/>
        <end position="48"/>
    </location>
</feature>
<feature type="compositionally biased region" description="Basic and acidic residues" evidence="13">
    <location>
        <begin position="18"/>
        <end position="28"/>
    </location>
</feature>
<dbReference type="GO" id="GO:0000724">
    <property type="term" value="P:double-strand break repair via homologous recombination"/>
    <property type="evidence" value="ECO:0007669"/>
    <property type="project" value="TreeGrafter"/>
</dbReference>
<evidence type="ECO:0000256" key="4">
    <source>
        <dbReference type="ARBA" id="ARBA00022454"/>
    </source>
</evidence>
<comment type="caution">
    <text evidence="15">The sequence shown here is derived from an EMBL/GenBank/DDBJ whole genome shotgun (WGS) entry which is preliminary data.</text>
</comment>
<evidence type="ECO:0000256" key="5">
    <source>
        <dbReference type="ARBA" id="ARBA00022741"/>
    </source>
</evidence>